<keyword evidence="5" id="KW-0460">Magnesium</keyword>
<dbReference type="Gene3D" id="3.30.420.10">
    <property type="entry name" value="Ribonuclease H-like superfamily/Ribonuclease H"/>
    <property type="match status" value="1"/>
</dbReference>
<keyword evidence="11" id="KW-0175">Coiled coil</keyword>
<evidence type="ECO:0000256" key="8">
    <source>
        <dbReference type="ARBA" id="ARBA00022932"/>
    </source>
</evidence>
<reference evidence="14 15" key="1">
    <citation type="submission" date="2019-08" db="EMBL/GenBank/DDBJ databases">
        <title>Draft genome sequences of two oriental melons (Cucumis melo L. var makuwa).</title>
        <authorList>
            <person name="Kwon S.-Y."/>
        </authorList>
    </citation>
    <scope>NUCLEOTIDE SEQUENCE [LARGE SCALE GENOMIC DNA]</scope>
    <source>
        <strain evidence="15">cv. SW 3</strain>
        <tissue evidence="14">Leaf</tissue>
    </source>
</reference>
<dbReference type="GO" id="GO:0004519">
    <property type="term" value="F:endonuclease activity"/>
    <property type="evidence" value="ECO:0007669"/>
    <property type="project" value="UniProtKB-KW"/>
</dbReference>
<feature type="coiled-coil region" evidence="11">
    <location>
        <begin position="36"/>
        <end position="70"/>
    </location>
</feature>
<keyword evidence="4" id="KW-0378">Hydrolase</keyword>
<sequence>MSNDSINECTLKRKWEEDRATIVHQQTRIQCLMEENQSFLSSIATLKAELKEARNQFEKLTKSVRMLTNGTQKLDDLIDQGRRCIGKRGMGFSGRKATGNETKIMFIRESVTQNSQVENATLPVKVLNRRKRHMTENAEFLLELSECNAGSVVLGDGGKGRIIGKGTINHPAKAVKAEAIVGLPLLSFNSRECCSNCPAGKQVKSSHKPTNQSSTTRILELLHIDLMGLMQTKSLKGKKYALNGVVEQKNRTLQEMASVMLHAKDLPIYFWAEALNTTCYIHNRGNHSQQIKPAGSKHSSLIEDNENSPSYSNVDSMTIPVEATSVDHSEVGTNEASASAYQSTNKMSGVTTRKKERRDYAKMVANVCYTSTMEPTIVTATLTDEHWLLDMQKEFYNLSEIRSSFGKTFAPIARLEAIMLLLTFACFRKFKLFQMDVKSAFLNGYLSEEVYVAQLKGFVDPVHRDHVYKLRKALYGFKQAPKACMVGELTFFLGFQIKQEEIDIFFSQEKYAKNLVSKFGMDKAKLKRTPAATNLKMTKNIARQKIDSSLYRSIIRSLLYLTTSRPNITFAVGNMFGVPCTFMLSLPSRWMCLCLKGYGSVLEFVNNQHSNSQEWAYRISKPMLIGQVLHLLPIIPLQPVFPIPWLPHHQKNATTTKGKHYKGIPTKHSYEKIRRSVATSKEGHQSLLTSPVRSTHSRRSLDPVSPVPIKKEVPKSSPPCTFHLSASSFVPRTRGSIEIVVLDSDFSDSKDNVVLSTLLQGKDGHPTDSSPTPLKPTQVSCSRSRVASPPKEVLSRTTNHGTSSAAPDSPHATLPTDEEEASEDTDEDYAHVHEETPVPEESLMSTKDPISSPDK</sequence>
<evidence type="ECO:0000256" key="10">
    <source>
        <dbReference type="ARBA" id="ARBA00023268"/>
    </source>
</evidence>
<dbReference type="GO" id="GO:0003964">
    <property type="term" value="F:RNA-directed DNA polymerase activity"/>
    <property type="evidence" value="ECO:0007669"/>
    <property type="project" value="UniProtKB-KW"/>
</dbReference>
<feature type="compositionally biased region" description="Polar residues" evidence="12">
    <location>
        <begin position="331"/>
        <end position="351"/>
    </location>
</feature>
<keyword evidence="1" id="KW-0540">Nuclease</keyword>
<feature type="region of interest" description="Disordered" evidence="12">
    <location>
        <begin position="328"/>
        <end position="352"/>
    </location>
</feature>
<dbReference type="EMBL" id="SSTE01007677">
    <property type="protein sequence ID" value="KAA0056263.1"/>
    <property type="molecule type" value="Genomic_DNA"/>
</dbReference>
<evidence type="ECO:0000256" key="3">
    <source>
        <dbReference type="ARBA" id="ARBA00022759"/>
    </source>
</evidence>
<dbReference type="OrthoDB" id="1749249at2759"/>
<keyword evidence="2" id="KW-0479">Metal-binding</keyword>
<evidence type="ECO:0000313" key="14">
    <source>
        <dbReference type="EMBL" id="KAA0056263.1"/>
    </source>
</evidence>
<dbReference type="InterPro" id="IPR039537">
    <property type="entry name" value="Retrotran_Ty1/copia-like"/>
</dbReference>
<dbReference type="InterPro" id="IPR012337">
    <property type="entry name" value="RNaseH-like_sf"/>
</dbReference>
<feature type="region of interest" description="Disordered" evidence="12">
    <location>
        <begin position="759"/>
        <end position="855"/>
    </location>
</feature>
<evidence type="ECO:0000313" key="15">
    <source>
        <dbReference type="Proteomes" id="UP000321393"/>
    </source>
</evidence>
<dbReference type="Proteomes" id="UP000321393">
    <property type="component" value="Unassembled WGS sequence"/>
</dbReference>
<evidence type="ECO:0000256" key="6">
    <source>
        <dbReference type="ARBA" id="ARBA00022908"/>
    </source>
</evidence>
<keyword evidence="7" id="KW-0695">RNA-directed DNA polymerase</keyword>
<dbReference type="GO" id="GO:0003676">
    <property type="term" value="F:nucleic acid binding"/>
    <property type="evidence" value="ECO:0007669"/>
    <property type="project" value="InterPro"/>
</dbReference>
<dbReference type="PANTHER" id="PTHR42648">
    <property type="entry name" value="TRANSPOSASE, PUTATIVE-RELATED"/>
    <property type="match status" value="1"/>
</dbReference>
<accession>A0A5A7UK00</accession>
<feature type="domain" description="Reverse transcriptase Ty1/copia-type" evidence="13">
    <location>
        <begin position="404"/>
        <end position="483"/>
    </location>
</feature>
<dbReference type="InterPro" id="IPR013103">
    <property type="entry name" value="RVT_2"/>
</dbReference>
<proteinExistence type="predicted"/>
<dbReference type="GO" id="GO:0016787">
    <property type="term" value="F:hydrolase activity"/>
    <property type="evidence" value="ECO:0007669"/>
    <property type="project" value="UniProtKB-KW"/>
</dbReference>
<keyword evidence="6" id="KW-0229">DNA integration</keyword>
<keyword evidence="8" id="KW-0239">DNA-directed DNA polymerase</keyword>
<dbReference type="GO" id="GO:0003887">
    <property type="term" value="F:DNA-directed DNA polymerase activity"/>
    <property type="evidence" value="ECO:0007669"/>
    <property type="project" value="UniProtKB-KW"/>
</dbReference>
<feature type="compositionally biased region" description="Acidic residues" evidence="12">
    <location>
        <begin position="816"/>
        <end position="827"/>
    </location>
</feature>
<dbReference type="AlphaFoldDB" id="A0A5A7UK00"/>
<evidence type="ECO:0000256" key="1">
    <source>
        <dbReference type="ARBA" id="ARBA00022722"/>
    </source>
</evidence>
<keyword evidence="10" id="KW-0511">Multifunctional enzyme</keyword>
<protein>
    <submittedName>
        <fullName evidence="14">F5J5.1</fullName>
    </submittedName>
</protein>
<keyword evidence="3" id="KW-0255">Endonuclease</keyword>
<dbReference type="GO" id="GO:0015074">
    <property type="term" value="P:DNA integration"/>
    <property type="evidence" value="ECO:0007669"/>
    <property type="project" value="UniProtKB-KW"/>
</dbReference>
<keyword evidence="8" id="KW-0808">Transferase</keyword>
<feature type="compositionally biased region" description="Polar residues" evidence="12">
    <location>
        <begin position="795"/>
        <end position="806"/>
    </location>
</feature>
<gene>
    <name evidence="14" type="ORF">E6C27_scaffold226G00310</name>
</gene>
<evidence type="ECO:0000256" key="9">
    <source>
        <dbReference type="ARBA" id="ARBA00023172"/>
    </source>
</evidence>
<keyword evidence="8" id="KW-0548">Nucleotidyltransferase</keyword>
<dbReference type="PANTHER" id="PTHR42648:SF11">
    <property type="entry name" value="TRANSPOSON TY4-P GAG-POL POLYPROTEIN"/>
    <property type="match status" value="1"/>
</dbReference>
<evidence type="ECO:0000256" key="4">
    <source>
        <dbReference type="ARBA" id="ARBA00022801"/>
    </source>
</evidence>
<dbReference type="GO" id="GO:0006310">
    <property type="term" value="P:DNA recombination"/>
    <property type="evidence" value="ECO:0007669"/>
    <property type="project" value="UniProtKB-KW"/>
</dbReference>
<feature type="compositionally biased region" description="Polar residues" evidence="12">
    <location>
        <begin position="767"/>
        <end position="785"/>
    </location>
</feature>
<name>A0A5A7UK00_CUCMM</name>
<evidence type="ECO:0000256" key="7">
    <source>
        <dbReference type="ARBA" id="ARBA00022918"/>
    </source>
</evidence>
<feature type="region of interest" description="Disordered" evidence="12">
    <location>
        <begin position="678"/>
        <end position="717"/>
    </location>
</feature>
<evidence type="ECO:0000256" key="11">
    <source>
        <dbReference type="SAM" id="Coils"/>
    </source>
</evidence>
<evidence type="ECO:0000259" key="13">
    <source>
        <dbReference type="Pfam" id="PF07727"/>
    </source>
</evidence>
<evidence type="ECO:0000256" key="5">
    <source>
        <dbReference type="ARBA" id="ARBA00022842"/>
    </source>
</evidence>
<evidence type="ECO:0000256" key="2">
    <source>
        <dbReference type="ARBA" id="ARBA00022723"/>
    </source>
</evidence>
<dbReference type="InterPro" id="IPR036397">
    <property type="entry name" value="RNaseH_sf"/>
</dbReference>
<evidence type="ECO:0000256" key="12">
    <source>
        <dbReference type="SAM" id="MobiDB-lite"/>
    </source>
</evidence>
<dbReference type="GO" id="GO:0046872">
    <property type="term" value="F:metal ion binding"/>
    <property type="evidence" value="ECO:0007669"/>
    <property type="project" value="UniProtKB-KW"/>
</dbReference>
<comment type="caution">
    <text evidence="14">The sequence shown here is derived from an EMBL/GenBank/DDBJ whole genome shotgun (WGS) entry which is preliminary data.</text>
</comment>
<dbReference type="Pfam" id="PF07727">
    <property type="entry name" value="RVT_2"/>
    <property type="match status" value="1"/>
</dbReference>
<dbReference type="SUPFAM" id="SSF53098">
    <property type="entry name" value="Ribonuclease H-like"/>
    <property type="match status" value="1"/>
</dbReference>
<organism evidence="14 15">
    <name type="scientific">Cucumis melo var. makuwa</name>
    <name type="common">Oriental melon</name>
    <dbReference type="NCBI Taxonomy" id="1194695"/>
    <lineage>
        <taxon>Eukaryota</taxon>
        <taxon>Viridiplantae</taxon>
        <taxon>Streptophyta</taxon>
        <taxon>Embryophyta</taxon>
        <taxon>Tracheophyta</taxon>
        <taxon>Spermatophyta</taxon>
        <taxon>Magnoliopsida</taxon>
        <taxon>eudicotyledons</taxon>
        <taxon>Gunneridae</taxon>
        <taxon>Pentapetalae</taxon>
        <taxon>rosids</taxon>
        <taxon>fabids</taxon>
        <taxon>Cucurbitales</taxon>
        <taxon>Cucurbitaceae</taxon>
        <taxon>Benincaseae</taxon>
        <taxon>Cucumis</taxon>
    </lineage>
</organism>
<keyword evidence="9" id="KW-0233">DNA recombination</keyword>